<dbReference type="AlphaFoldDB" id="A0A538SYJ3"/>
<keyword evidence="1" id="KW-0732">Signal</keyword>
<gene>
    <name evidence="2" type="ORF">E6K72_05175</name>
</gene>
<feature type="chain" id="PRO_5022232503" evidence="1">
    <location>
        <begin position="20"/>
        <end position="312"/>
    </location>
</feature>
<evidence type="ECO:0000256" key="1">
    <source>
        <dbReference type="SAM" id="SignalP"/>
    </source>
</evidence>
<protein>
    <submittedName>
        <fullName evidence="2">Uncharacterized protein</fullName>
    </submittedName>
</protein>
<dbReference type="PROSITE" id="PS51257">
    <property type="entry name" value="PROKAR_LIPOPROTEIN"/>
    <property type="match status" value="1"/>
</dbReference>
<proteinExistence type="predicted"/>
<name>A0A538SYJ3_UNCEI</name>
<dbReference type="Proteomes" id="UP000317716">
    <property type="component" value="Unassembled WGS sequence"/>
</dbReference>
<organism evidence="2 3">
    <name type="scientific">Eiseniibacteriota bacterium</name>
    <dbReference type="NCBI Taxonomy" id="2212470"/>
    <lineage>
        <taxon>Bacteria</taxon>
        <taxon>Candidatus Eiseniibacteriota</taxon>
    </lineage>
</organism>
<evidence type="ECO:0000313" key="2">
    <source>
        <dbReference type="EMBL" id="TMQ56451.1"/>
    </source>
</evidence>
<comment type="caution">
    <text evidence="2">The sequence shown here is derived from an EMBL/GenBank/DDBJ whole genome shotgun (WGS) entry which is preliminary data.</text>
</comment>
<feature type="signal peptide" evidence="1">
    <location>
        <begin position="1"/>
        <end position="19"/>
    </location>
</feature>
<sequence length="312" mass="33579">MNKPLKLPLALLLACGLLAGCGKNPSDLIAPTSGATGGANEPAQVSQALASEPQLVDDGQFESADQTRIDAPAGMAAAINPLYFFRNITSVDRQFEFAFSDTDSTGRPRTALVTVHKYLRGTFNIVTGPRMEPGVSDSSQLGMVRKPLADHWVRHLLLRRVPLAAADPSGPRWRIAAASGVDVTSRGATTHVLKLEIKTASRDTVIEDPLALFRLRSVLKLDPAEEVRLIVTTERSNDVVVLVRAGLRARFLNNGDNTYTLVWHAPPVAGLFHVGVNALSNGTLFDDQAPCDSQAWIVPFVVSPTVLAEYVP</sequence>
<accession>A0A538SYJ3</accession>
<reference evidence="2 3" key="1">
    <citation type="journal article" date="2019" name="Nat. Microbiol.">
        <title>Mediterranean grassland soil C-N compound turnover is dependent on rainfall and depth, and is mediated by genomically divergent microorganisms.</title>
        <authorList>
            <person name="Diamond S."/>
            <person name="Andeer P.F."/>
            <person name="Li Z."/>
            <person name="Crits-Christoph A."/>
            <person name="Burstein D."/>
            <person name="Anantharaman K."/>
            <person name="Lane K.R."/>
            <person name="Thomas B.C."/>
            <person name="Pan C."/>
            <person name="Northen T.R."/>
            <person name="Banfield J.F."/>
        </authorList>
    </citation>
    <scope>NUCLEOTIDE SEQUENCE [LARGE SCALE GENOMIC DNA]</scope>
    <source>
        <strain evidence="2">WS_2</strain>
    </source>
</reference>
<dbReference type="EMBL" id="VBOS01000172">
    <property type="protein sequence ID" value="TMQ56451.1"/>
    <property type="molecule type" value="Genomic_DNA"/>
</dbReference>
<evidence type="ECO:0000313" key="3">
    <source>
        <dbReference type="Proteomes" id="UP000317716"/>
    </source>
</evidence>